<dbReference type="GO" id="GO:1990904">
    <property type="term" value="C:ribonucleoprotein complex"/>
    <property type="evidence" value="ECO:0007669"/>
    <property type="project" value="UniProtKB-KW"/>
</dbReference>
<dbReference type="GO" id="GO:0006412">
    <property type="term" value="P:translation"/>
    <property type="evidence" value="ECO:0007669"/>
    <property type="project" value="TreeGrafter"/>
</dbReference>
<comment type="caution">
    <text evidence="7">The sequence shown here is derived from an EMBL/GenBank/DDBJ whole genome shotgun (WGS) entry which is preliminary data.</text>
</comment>
<dbReference type="OrthoDB" id="5950413at2759"/>
<dbReference type="Proteomes" id="UP000225706">
    <property type="component" value="Unassembled WGS sequence"/>
</dbReference>
<comment type="subcellular location">
    <subcellularLocation>
        <location evidence="1">Mitochondrion</location>
    </subcellularLocation>
</comment>
<keyword evidence="6" id="KW-0687">Ribonucleoprotein</keyword>
<dbReference type="PANTHER" id="PTHR21244">
    <property type="entry name" value="MITOCHONDRIAL 28S RIBOSOMAL PROTEIN S24"/>
    <property type="match status" value="1"/>
</dbReference>
<dbReference type="GO" id="GO:0005840">
    <property type="term" value="C:ribosome"/>
    <property type="evidence" value="ECO:0007669"/>
    <property type="project" value="UniProtKB-KW"/>
</dbReference>
<keyword evidence="3" id="KW-0809">Transit peptide</keyword>
<dbReference type="Pfam" id="PF14955">
    <property type="entry name" value="MRP-S24"/>
    <property type="match status" value="1"/>
</dbReference>
<evidence type="ECO:0000256" key="3">
    <source>
        <dbReference type="ARBA" id="ARBA00022946"/>
    </source>
</evidence>
<keyword evidence="4 7" id="KW-0689">Ribosomal protein</keyword>
<comment type="similarity">
    <text evidence="2">Belongs to the universal ribosomal protein uS3 family.</text>
</comment>
<evidence type="ECO:0000256" key="6">
    <source>
        <dbReference type="ARBA" id="ARBA00023274"/>
    </source>
</evidence>
<dbReference type="InterPro" id="IPR026146">
    <property type="entry name" value="Ribosomal_uS3m"/>
</dbReference>
<dbReference type="EMBL" id="LSMT01000139">
    <property type="protein sequence ID" value="PFX25921.1"/>
    <property type="molecule type" value="Genomic_DNA"/>
</dbReference>
<evidence type="ECO:0000256" key="1">
    <source>
        <dbReference type="ARBA" id="ARBA00004173"/>
    </source>
</evidence>
<evidence type="ECO:0000256" key="4">
    <source>
        <dbReference type="ARBA" id="ARBA00022980"/>
    </source>
</evidence>
<dbReference type="PANTHER" id="PTHR21244:SF1">
    <property type="entry name" value="SMALL RIBOSOMAL SUBUNIT PROTEIN US3M"/>
    <property type="match status" value="1"/>
</dbReference>
<keyword evidence="8" id="KW-1185">Reference proteome</keyword>
<reference evidence="8" key="1">
    <citation type="journal article" date="2017" name="bioRxiv">
        <title>Comparative analysis of the genomes of Stylophora pistillata and Acropora digitifera provides evidence for extensive differences between species of corals.</title>
        <authorList>
            <person name="Voolstra C.R."/>
            <person name="Li Y."/>
            <person name="Liew Y.J."/>
            <person name="Baumgarten S."/>
            <person name="Zoccola D."/>
            <person name="Flot J.-F."/>
            <person name="Tambutte S."/>
            <person name="Allemand D."/>
            <person name="Aranda M."/>
        </authorList>
    </citation>
    <scope>NUCLEOTIDE SEQUENCE [LARGE SCALE GENOMIC DNA]</scope>
</reference>
<evidence type="ECO:0000313" key="7">
    <source>
        <dbReference type="EMBL" id="PFX25921.1"/>
    </source>
</evidence>
<protein>
    <submittedName>
        <fullName evidence="7">28S ribosomal protein S24-B, mitochondrial</fullName>
    </submittedName>
</protein>
<organism evidence="7 8">
    <name type="scientific">Stylophora pistillata</name>
    <name type="common">Smooth cauliflower coral</name>
    <dbReference type="NCBI Taxonomy" id="50429"/>
    <lineage>
        <taxon>Eukaryota</taxon>
        <taxon>Metazoa</taxon>
        <taxon>Cnidaria</taxon>
        <taxon>Anthozoa</taxon>
        <taxon>Hexacorallia</taxon>
        <taxon>Scleractinia</taxon>
        <taxon>Astrocoeniina</taxon>
        <taxon>Pocilloporidae</taxon>
        <taxon>Stylophora</taxon>
    </lineage>
</organism>
<dbReference type="STRING" id="50429.A0A2B4S7P6"/>
<accession>A0A2B4S7P6</accession>
<keyword evidence="5" id="KW-0496">Mitochondrion</keyword>
<evidence type="ECO:0000256" key="2">
    <source>
        <dbReference type="ARBA" id="ARBA00010761"/>
    </source>
</evidence>
<evidence type="ECO:0000313" key="8">
    <source>
        <dbReference type="Proteomes" id="UP000225706"/>
    </source>
</evidence>
<evidence type="ECO:0000256" key="5">
    <source>
        <dbReference type="ARBA" id="ARBA00023128"/>
    </source>
</evidence>
<gene>
    <name evidence="7" type="primary">mrps24-b</name>
    <name evidence="7" type="ORF">AWC38_SpisGene9448</name>
</gene>
<dbReference type="AlphaFoldDB" id="A0A2B4S7P6"/>
<proteinExistence type="inferred from homology"/>
<sequence length="169" mass="18879">MAANNCRNFLRLASIQGVCHVGQRGVLGSHGVTCFPAMGVAPPVTKILGVRYAYQPKARQQKNEDVVPSYRIGVTKGQDSHHTGNLKGSLWASERMMDDIMIRKLVEGVMHEYLVSEIVIKRRANRINIVFLVPAVVNLPKFYFLVGFTETLLTEMLECVVKLECQSSM</sequence>
<dbReference type="GO" id="GO:0005739">
    <property type="term" value="C:mitochondrion"/>
    <property type="evidence" value="ECO:0007669"/>
    <property type="project" value="UniProtKB-SubCell"/>
</dbReference>
<name>A0A2B4S7P6_STYPI</name>